<dbReference type="EMBL" id="BSOY01000072">
    <property type="protein sequence ID" value="GLS02476.1"/>
    <property type="molecule type" value="Genomic_DNA"/>
</dbReference>
<name>A0ABQ6BMG9_9CAUL</name>
<evidence type="ECO:0000313" key="2">
    <source>
        <dbReference type="EMBL" id="GLS02476.1"/>
    </source>
</evidence>
<feature type="transmembrane region" description="Helical" evidence="1">
    <location>
        <begin position="117"/>
        <end position="137"/>
    </location>
</feature>
<keyword evidence="3" id="KW-1185">Reference proteome</keyword>
<dbReference type="Proteomes" id="UP001156921">
    <property type="component" value="Unassembled WGS sequence"/>
</dbReference>
<accession>A0ABQ6BMG9</accession>
<gene>
    <name evidence="2" type="ORF">GCM10007859_25000</name>
</gene>
<comment type="caution">
    <text evidence="2">The sequence shown here is derived from an EMBL/GenBank/DDBJ whole genome shotgun (WGS) entry which is preliminary data.</text>
</comment>
<proteinExistence type="predicted"/>
<evidence type="ECO:0000256" key="1">
    <source>
        <dbReference type="SAM" id="Phobius"/>
    </source>
</evidence>
<dbReference type="Pfam" id="PF13787">
    <property type="entry name" value="HXXEE"/>
    <property type="match status" value="1"/>
</dbReference>
<keyword evidence="1" id="KW-1133">Transmembrane helix</keyword>
<organism evidence="2 3">
    <name type="scientific">Brevundimonas denitrificans</name>
    <dbReference type="NCBI Taxonomy" id="1443434"/>
    <lineage>
        <taxon>Bacteria</taxon>
        <taxon>Pseudomonadati</taxon>
        <taxon>Pseudomonadota</taxon>
        <taxon>Alphaproteobacteria</taxon>
        <taxon>Caulobacterales</taxon>
        <taxon>Caulobacteraceae</taxon>
        <taxon>Brevundimonas</taxon>
    </lineage>
</organism>
<dbReference type="InterPro" id="IPR025671">
    <property type="entry name" value="HXXEE"/>
</dbReference>
<feature type="transmembrane region" description="Helical" evidence="1">
    <location>
        <begin position="60"/>
        <end position="81"/>
    </location>
</feature>
<reference evidence="3" key="1">
    <citation type="journal article" date="2019" name="Int. J. Syst. Evol. Microbiol.">
        <title>The Global Catalogue of Microorganisms (GCM) 10K type strain sequencing project: providing services to taxonomists for standard genome sequencing and annotation.</title>
        <authorList>
            <consortium name="The Broad Institute Genomics Platform"/>
            <consortium name="The Broad Institute Genome Sequencing Center for Infectious Disease"/>
            <person name="Wu L."/>
            <person name="Ma J."/>
        </authorList>
    </citation>
    <scope>NUCLEOTIDE SEQUENCE [LARGE SCALE GENOMIC DNA]</scope>
    <source>
        <strain evidence="3">NBRC 110107</strain>
    </source>
</reference>
<evidence type="ECO:0000313" key="3">
    <source>
        <dbReference type="Proteomes" id="UP001156921"/>
    </source>
</evidence>
<keyword evidence="1" id="KW-0812">Transmembrane</keyword>
<protein>
    <recommendedName>
        <fullName evidence="4">HXXEE domain-containing protein</fullName>
    </recommendedName>
</protein>
<evidence type="ECO:0008006" key="4">
    <source>
        <dbReference type="Google" id="ProtNLM"/>
    </source>
</evidence>
<feature type="transmembrane region" description="Helical" evidence="1">
    <location>
        <begin position="88"/>
        <end position="105"/>
    </location>
</feature>
<keyword evidence="1" id="KW-0472">Membrane</keyword>
<sequence length="149" mass="15976">MVPGRMQDGAGRRRTAASLLFVAVLLHNLEEGVTYAATRSEATRLAQVIWPTVQLPTAVVFQAALLVLTAALGVALAWGATTRRDRDAWFILKLIASVLVVNVMVPHVPAAIVLGRYAPGVMTAVLINLPVSLWILAQRPAPPPDRARA</sequence>